<dbReference type="Proteomes" id="UP000824881">
    <property type="component" value="Unassembled WGS sequence"/>
</dbReference>
<sequence length="184" mass="20673">MDDATAHLHCFNVNSIGVVVLAIPYPCRSPNTHPTIKSTSFQDPRTTLPTSAASNSSHEWPRSSYRPRFRFHCHCVHILKVRTVAPSLALYAHLPRPHCDCRILRRRRTVHALPESPDQKRDPPACTYNMISRELVLCALSTLSPTFVRRSRRPPRCAACAAFRRAQNSADTPSLPSLRNTATP</sequence>
<name>A0ACB7J3X1_PLECO</name>
<accession>A0ACB7J3X1</accession>
<organism evidence="1 2">
    <name type="scientific">Pleurotus cornucopiae</name>
    <name type="common">Cornucopia mushroom</name>
    <dbReference type="NCBI Taxonomy" id="5321"/>
    <lineage>
        <taxon>Eukaryota</taxon>
        <taxon>Fungi</taxon>
        <taxon>Dikarya</taxon>
        <taxon>Basidiomycota</taxon>
        <taxon>Agaricomycotina</taxon>
        <taxon>Agaricomycetes</taxon>
        <taxon>Agaricomycetidae</taxon>
        <taxon>Agaricales</taxon>
        <taxon>Pleurotineae</taxon>
        <taxon>Pleurotaceae</taxon>
        <taxon>Pleurotus</taxon>
    </lineage>
</organism>
<evidence type="ECO:0000313" key="2">
    <source>
        <dbReference type="Proteomes" id="UP000824881"/>
    </source>
</evidence>
<evidence type="ECO:0000313" key="1">
    <source>
        <dbReference type="EMBL" id="KAG9225278.1"/>
    </source>
</evidence>
<gene>
    <name evidence="1" type="ORF">CCMSSC00406_0009956</name>
</gene>
<protein>
    <submittedName>
        <fullName evidence="1">Uncharacterized protein</fullName>
    </submittedName>
</protein>
<comment type="caution">
    <text evidence="1">The sequence shown here is derived from an EMBL/GenBank/DDBJ whole genome shotgun (WGS) entry which is preliminary data.</text>
</comment>
<reference evidence="1 2" key="1">
    <citation type="journal article" date="2021" name="Appl. Environ. Microbiol.">
        <title>Genetic linkage and physical mapping for an oyster mushroom Pleurotus cornucopiae and QTL analysis for the trait cap color.</title>
        <authorList>
            <person name="Zhang Y."/>
            <person name="Gao W."/>
            <person name="Sonnenberg A."/>
            <person name="Chen Q."/>
            <person name="Zhang J."/>
            <person name="Huang C."/>
        </authorList>
    </citation>
    <scope>NUCLEOTIDE SEQUENCE [LARGE SCALE GENOMIC DNA]</scope>
    <source>
        <strain evidence="1">CCMSSC00406</strain>
    </source>
</reference>
<keyword evidence="2" id="KW-1185">Reference proteome</keyword>
<dbReference type="EMBL" id="WQMT02000002">
    <property type="protein sequence ID" value="KAG9225278.1"/>
    <property type="molecule type" value="Genomic_DNA"/>
</dbReference>
<proteinExistence type="predicted"/>